<evidence type="ECO:0000256" key="6">
    <source>
        <dbReference type="ARBA" id="ARBA00023054"/>
    </source>
</evidence>
<feature type="region of interest" description="Disordered" evidence="7">
    <location>
        <begin position="226"/>
        <end position="259"/>
    </location>
</feature>
<keyword evidence="4" id="KW-0653">Protein transport</keyword>
<feature type="compositionally biased region" description="Low complexity" evidence="7">
    <location>
        <begin position="226"/>
        <end position="248"/>
    </location>
</feature>
<feature type="compositionally biased region" description="Low complexity" evidence="7">
    <location>
        <begin position="283"/>
        <end position="307"/>
    </location>
</feature>
<evidence type="ECO:0000313" key="10">
    <source>
        <dbReference type="Proteomes" id="UP001153069"/>
    </source>
</evidence>
<dbReference type="GO" id="GO:0042147">
    <property type="term" value="P:retrograde transport, endosome to Golgi"/>
    <property type="evidence" value="ECO:0007669"/>
    <property type="project" value="InterPro"/>
</dbReference>
<evidence type="ECO:0000256" key="3">
    <source>
        <dbReference type="ARBA" id="ARBA00022448"/>
    </source>
</evidence>
<feature type="region of interest" description="Disordered" evidence="7">
    <location>
        <begin position="661"/>
        <end position="700"/>
    </location>
</feature>
<keyword evidence="3" id="KW-0813">Transport</keyword>
<dbReference type="Proteomes" id="UP001153069">
    <property type="component" value="Unassembled WGS sequence"/>
</dbReference>
<dbReference type="PANTHER" id="PTHR12965:SF0">
    <property type="entry name" value="VACUOLAR PROTEIN SORTING-ASSOCIATED PROTEIN 54"/>
    <property type="match status" value="1"/>
</dbReference>
<dbReference type="GO" id="GO:0015031">
    <property type="term" value="P:protein transport"/>
    <property type="evidence" value="ECO:0007669"/>
    <property type="project" value="UniProtKB-KW"/>
</dbReference>
<dbReference type="Pfam" id="PF07928">
    <property type="entry name" value="Vps54"/>
    <property type="match status" value="1"/>
</dbReference>
<keyword evidence="6" id="KW-0175">Coiled coil</keyword>
<keyword evidence="5" id="KW-0333">Golgi apparatus</keyword>
<feature type="compositionally biased region" description="Polar residues" evidence="7">
    <location>
        <begin position="24"/>
        <end position="38"/>
    </location>
</feature>
<comment type="similarity">
    <text evidence="2">Belongs to the VPS54 family.</text>
</comment>
<evidence type="ECO:0000256" key="2">
    <source>
        <dbReference type="ARBA" id="ARBA00009150"/>
    </source>
</evidence>
<organism evidence="9 10">
    <name type="scientific">Seminavis robusta</name>
    <dbReference type="NCBI Taxonomy" id="568900"/>
    <lineage>
        <taxon>Eukaryota</taxon>
        <taxon>Sar</taxon>
        <taxon>Stramenopiles</taxon>
        <taxon>Ochrophyta</taxon>
        <taxon>Bacillariophyta</taxon>
        <taxon>Bacillariophyceae</taxon>
        <taxon>Bacillariophycidae</taxon>
        <taxon>Naviculales</taxon>
        <taxon>Naviculaceae</taxon>
        <taxon>Seminavis</taxon>
    </lineage>
</organism>
<dbReference type="InterPro" id="IPR012501">
    <property type="entry name" value="Vps54_C"/>
</dbReference>
<feature type="region of interest" description="Disordered" evidence="7">
    <location>
        <begin position="79"/>
        <end position="114"/>
    </location>
</feature>
<dbReference type="EMBL" id="CAICTM010000812">
    <property type="protein sequence ID" value="CAB9516889.1"/>
    <property type="molecule type" value="Genomic_DNA"/>
</dbReference>
<sequence length="1178" mass="128704">MLKSPPPGVNNGESSASAGRRQHQQPLVENGVASQQQQEPEKTPLERQREQALREAEQVLESMGTNQLDHFNLLGVVANPRGSQHGGGNMATTPSSAMSSMHGPNSVSSSTHGGGDGSTFLFSDTYNTLESTLSSVTEQIEALNHVFEDWSRQYLNDYYYQDTADTLPESQLQELPPELLQLELSSLQKYLQKSGVLAQTYQRHAREQVLKKQRQEELKQAIAAAASSEFTTSTSTTQIAADQTQQQQHSNDDPLSDIPEIFFQPDFDLTDPKTFRRLLLNDNNNNTIDGSSSSTSAAAMSPKTASSLTTSLEEPTNDLFQIPPPDHFTGYLDKVEVALLEQVREKSEAFFQETNRFAQLKEWVGELLVDVQRLRMLMEGQAKAIQSWQQVPQWDRTRKHLLKLEAILDGANEILRCKQCIGGLLSAKDDLGAVEQIQYARRLLAGVPEDDDDEGDSSTDNATDAANENNAKTPQHDVDNKETPIELGRLQALRTVGEQLNQYESLVVTSLTEEVVEIFLEWNTSTLASMYGFSTSNNGGMLSSKTSSQHEVERRTLNIVASLQMCHALGHMMQFYGTRLHDMVRMTVRTTVGEFASDAAVSAKGGAAPGTSVSVSVTAMSLERFIDCLDMLFEQLLALLTSASGVDEFCHKEGLTLRDEKTKNGGASATNGAIGNSKKAASSNNGDLNGSTHDTSSSEPETAIHVIVASAAELSAKSIAELLRLRKEVHSLVTLDEMRRIWDTCTKFVEEVEKLSGHKCVALRSMLLTQAKAFVERKHDSNMSSLAAALDSERWTQCEVSAERQTALTMLCSGRAGYTTGRRLVRQSSVEENPALTAKSPEAEVEGIRYKVVWSCLLLVEMIMTNIEAAARFNNLASNVVGKVSELLRLFNSRATQLVLGAGAIHSAARLKSINAKHLSLVTQCLGMIIALLPHIRAALMSQLPPKQHTLLTDLDKIKKEYADHNEKVLNKFVTIIGGIVEHGLAKHIGGIDFDARARDPKLTSEDGVACCVFLEGVITNTRKMHQVLSALLPPEHLQDVFSRIFAFIDQKIPALLIAAAENGNKANHGGKAPQGTPFRFPTTNDGKKRLLDEVDSVTKSLNGLAGVFPWEFSAVSVLAKTLEYELPRKPEPEGTMASEAVYDNEKESEEVAASAENGDDSGDTPVDTAAPAAAADP</sequence>
<protein>
    <submittedName>
        <fullName evidence="9">Protein sorting-associated protein 54</fullName>
    </submittedName>
</protein>
<feature type="compositionally biased region" description="Low complexity" evidence="7">
    <location>
        <begin position="90"/>
        <end position="111"/>
    </location>
</feature>
<dbReference type="PANTHER" id="PTHR12965">
    <property type="entry name" value="VACUOLAR PROTEIN SORTING 54"/>
    <property type="match status" value="1"/>
</dbReference>
<dbReference type="Gene3D" id="6.10.250.860">
    <property type="match status" value="1"/>
</dbReference>
<dbReference type="AlphaFoldDB" id="A0A9N8EEA9"/>
<dbReference type="OrthoDB" id="10259024at2759"/>
<feature type="region of interest" description="Disordered" evidence="7">
    <location>
        <begin position="283"/>
        <end position="318"/>
    </location>
</feature>
<dbReference type="GO" id="GO:0005829">
    <property type="term" value="C:cytosol"/>
    <property type="evidence" value="ECO:0007669"/>
    <property type="project" value="GOC"/>
</dbReference>
<name>A0A9N8EEA9_9STRA</name>
<comment type="subcellular location">
    <subcellularLocation>
        <location evidence="1">Golgi apparatus</location>
        <location evidence="1">trans-Golgi network</location>
    </subcellularLocation>
</comment>
<feature type="compositionally biased region" description="Polar residues" evidence="7">
    <location>
        <begin position="665"/>
        <end position="700"/>
    </location>
</feature>
<feature type="domain" description="Vacuolar protein sorting-associated protein 54 C-terminal" evidence="8">
    <location>
        <begin position="849"/>
        <end position="977"/>
    </location>
</feature>
<evidence type="ECO:0000256" key="1">
    <source>
        <dbReference type="ARBA" id="ARBA00004601"/>
    </source>
</evidence>
<evidence type="ECO:0000313" key="9">
    <source>
        <dbReference type="EMBL" id="CAB9516889.1"/>
    </source>
</evidence>
<evidence type="ECO:0000256" key="7">
    <source>
        <dbReference type="SAM" id="MobiDB-lite"/>
    </source>
</evidence>
<feature type="region of interest" description="Disordered" evidence="7">
    <location>
        <begin position="1130"/>
        <end position="1178"/>
    </location>
</feature>
<feature type="region of interest" description="Disordered" evidence="7">
    <location>
        <begin position="1"/>
        <end position="54"/>
    </location>
</feature>
<dbReference type="InterPro" id="IPR039745">
    <property type="entry name" value="Vps54"/>
</dbReference>
<reference evidence="9" key="1">
    <citation type="submission" date="2020-06" db="EMBL/GenBank/DDBJ databases">
        <authorList>
            <consortium name="Plant Systems Biology data submission"/>
        </authorList>
    </citation>
    <scope>NUCLEOTIDE SEQUENCE</scope>
    <source>
        <strain evidence="9">D6</strain>
    </source>
</reference>
<comment type="caution">
    <text evidence="9">The sequence shown here is derived from an EMBL/GenBank/DDBJ whole genome shotgun (WGS) entry which is preliminary data.</text>
</comment>
<feature type="compositionally biased region" description="Low complexity" evidence="7">
    <location>
        <begin position="1164"/>
        <end position="1178"/>
    </location>
</feature>
<accession>A0A9N8EEA9</accession>
<evidence type="ECO:0000259" key="8">
    <source>
        <dbReference type="Pfam" id="PF07928"/>
    </source>
</evidence>
<feature type="compositionally biased region" description="Basic and acidic residues" evidence="7">
    <location>
        <begin position="39"/>
        <end position="54"/>
    </location>
</feature>
<keyword evidence="10" id="KW-1185">Reference proteome</keyword>
<dbReference type="GO" id="GO:0019905">
    <property type="term" value="F:syntaxin binding"/>
    <property type="evidence" value="ECO:0007669"/>
    <property type="project" value="TreeGrafter"/>
</dbReference>
<feature type="compositionally biased region" description="Acidic residues" evidence="7">
    <location>
        <begin position="448"/>
        <end position="457"/>
    </location>
</feature>
<evidence type="ECO:0000256" key="5">
    <source>
        <dbReference type="ARBA" id="ARBA00023034"/>
    </source>
</evidence>
<proteinExistence type="inferred from homology"/>
<dbReference type="GO" id="GO:0000938">
    <property type="term" value="C:GARP complex"/>
    <property type="evidence" value="ECO:0007669"/>
    <property type="project" value="InterPro"/>
</dbReference>
<feature type="compositionally biased region" description="Low complexity" evidence="7">
    <location>
        <begin position="458"/>
        <end position="471"/>
    </location>
</feature>
<evidence type="ECO:0000256" key="4">
    <source>
        <dbReference type="ARBA" id="ARBA00022927"/>
    </source>
</evidence>
<feature type="region of interest" description="Disordered" evidence="7">
    <location>
        <begin position="446"/>
        <end position="482"/>
    </location>
</feature>
<dbReference type="GO" id="GO:0006896">
    <property type="term" value="P:Golgi to vacuole transport"/>
    <property type="evidence" value="ECO:0007669"/>
    <property type="project" value="TreeGrafter"/>
</dbReference>
<gene>
    <name evidence="9" type="ORF">SEMRO_813_G206240.1</name>
</gene>